<dbReference type="InterPro" id="IPR006121">
    <property type="entry name" value="HMA_dom"/>
</dbReference>
<evidence type="ECO:0000313" key="8">
    <source>
        <dbReference type="Proteomes" id="UP000807159"/>
    </source>
</evidence>
<dbReference type="SUPFAM" id="SSF55008">
    <property type="entry name" value="HMA, heavy metal-associated domain"/>
    <property type="match status" value="1"/>
</dbReference>
<keyword evidence="2" id="KW-0479">Metal-binding</keyword>
<keyword evidence="1" id="KW-0488">Methylation</keyword>
<gene>
    <name evidence="7" type="ORF">H0E87_001028</name>
</gene>
<evidence type="ECO:0000256" key="1">
    <source>
        <dbReference type="ARBA" id="ARBA00022481"/>
    </source>
</evidence>
<comment type="similarity">
    <text evidence="5">Belongs to the HIPP family.</text>
</comment>
<feature type="domain" description="HMA" evidence="6">
    <location>
        <begin position="16"/>
        <end position="80"/>
    </location>
</feature>
<accession>A0A8T2ZQ04</accession>
<keyword evidence="8" id="KW-1185">Reference proteome</keyword>
<evidence type="ECO:0000313" key="7">
    <source>
        <dbReference type="EMBL" id="KAH8519465.1"/>
    </source>
</evidence>
<dbReference type="PANTHER" id="PTHR45868">
    <property type="entry name" value="HEAVY METAL-ASSOCIATED ISOPRENYLATED PLANT PROTEIN 33-RELATED"/>
    <property type="match status" value="1"/>
</dbReference>
<evidence type="ECO:0000259" key="6">
    <source>
        <dbReference type="PROSITE" id="PS50846"/>
    </source>
</evidence>
<organism evidence="7 8">
    <name type="scientific">Populus deltoides</name>
    <name type="common">Eastern poplar</name>
    <name type="synonym">Eastern cottonwood</name>
    <dbReference type="NCBI Taxonomy" id="3696"/>
    <lineage>
        <taxon>Eukaryota</taxon>
        <taxon>Viridiplantae</taxon>
        <taxon>Streptophyta</taxon>
        <taxon>Embryophyta</taxon>
        <taxon>Tracheophyta</taxon>
        <taxon>Spermatophyta</taxon>
        <taxon>Magnoliopsida</taxon>
        <taxon>eudicotyledons</taxon>
        <taxon>Gunneridae</taxon>
        <taxon>Pentapetalae</taxon>
        <taxon>rosids</taxon>
        <taxon>fabids</taxon>
        <taxon>Malpighiales</taxon>
        <taxon>Salicaceae</taxon>
        <taxon>Saliceae</taxon>
        <taxon>Populus</taxon>
    </lineage>
</organism>
<dbReference type="PROSITE" id="PS50846">
    <property type="entry name" value="HMA_2"/>
    <property type="match status" value="1"/>
</dbReference>
<proteinExistence type="inferred from homology"/>
<dbReference type="AlphaFoldDB" id="A0A8T2ZQ04"/>
<dbReference type="InterPro" id="IPR036163">
    <property type="entry name" value="HMA_dom_sf"/>
</dbReference>
<evidence type="ECO:0000256" key="3">
    <source>
        <dbReference type="ARBA" id="ARBA00023288"/>
    </source>
</evidence>
<dbReference type="PANTHER" id="PTHR45868:SF74">
    <property type="entry name" value="HEAVY METAL-ASSOCIATED ISOPRENYLATED PLANT PROTEIN 33"/>
    <property type="match status" value="1"/>
</dbReference>
<dbReference type="Pfam" id="PF00403">
    <property type="entry name" value="HMA"/>
    <property type="match status" value="1"/>
</dbReference>
<evidence type="ECO:0000256" key="4">
    <source>
        <dbReference type="ARBA" id="ARBA00023289"/>
    </source>
</evidence>
<dbReference type="EMBL" id="JACEGQ020000001">
    <property type="protein sequence ID" value="KAH8519465.1"/>
    <property type="molecule type" value="Genomic_DNA"/>
</dbReference>
<protein>
    <recommendedName>
        <fullName evidence="6">HMA domain-containing protein</fullName>
    </recommendedName>
</protein>
<dbReference type="Proteomes" id="UP000807159">
    <property type="component" value="Chromosome 1"/>
</dbReference>
<dbReference type="GO" id="GO:0046872">
    <property type="term" value="F:metal ion binding"/>
    <property type="evidence" value="ECO:0007669"/>
    <property type="project" value="UniProtKB-KW"/>
</dbReference>
<evidence type="ECO:0000256" key="2">
    <source>
        <dbReference type="ARBA" id="ARBA00022723"/>
    </source>
</evidence>
<reference evidence="7" key="1">
    <citation type="journal article" date="2021" name="J. Hered.">
        <title>Genome Assembly of Salicaceae Populus deltoides (Eastern Cottonwood) I-69 Based on Nanopore Sequencing and Hi-C Technologies.</title>
        <authorList>
            <person name="Bai S."/>
            <person name="Wu H."/>
            <person name="Zhang J."/>
            <person name="Pan Z."/>
            <person name="Zhao W."/>
            <person name="Li Z."/>
            <person name="Tong C."/>
        </authorList>
    </citation>
    <scope>NUCLEOTIDE SEQUENCE</scope>
    <source>
        <tissue evidence="7">Leaf</tissue>
    </source>
</reference>
<keyword evidence="3" id="KW-0449">Lipoprotein</keyword>
<sequence length="265" mass="29424">MEKKNAFAPKIHHGHAPRFYLKVNIQCCSACPRRAKEKLEKFSGVLAITIDTEQGLVAVTGTVDPQIVIQKFARWGKKAVLCSLEKDPVKGDSSDCSCCDDDSDSECDCDRNYDEKVSKSQNIGTTGAKPPIVSSTKKRKKLCWLLGLFSKLQDAAKPKLPHGAPPVFRPNNTQAPGNVFSLGMSAMPYGGSRPQFPPCWARPQYGSQIHGPTVYGSPAMLPYPHYIQPTYPPPPVLQPPGFFQSRPPPQYRPMIHYSRYEDNYV</sequence>
<keyword evidence="4" id="KW-0636">Prenylation</keyword>
<evidence type="ECO:0000256" key="5">
    <source>
        <dbReference type="ARBA" id="ARBA00024045"/>
    </source>
</evidence>
<dbReference type="Gene3D" id="3.30.70.100">
    <property type="match status" value="1"/>
</dbReference>
<dbReference type="CDD" id="cd00371">
    <property type="entry name" value="HMA"/>
    <property type="match status" value="1"/>
</dbReference>
<name>A0A8T2ZQ04_POPDE</name>
<comment type="caution">
    <text evidence="7">The sequence shown here is derived from an EMBL/GenBank/DDBJ whole genome shotgun (WGS) entry which is preliminary data.</text>
</comment>